<accession>A0ABU4S304</accession>
<organism evidence="2 3">
    <name type="scientific">Gilvimarinus gilvus</name>
    <dbReference type="NCBI Taxonomy" id="3058038"/>
    <lineage>
        <taxon>Bacteria</taxon>
        <taxon>Pseudomonadati</taxon>
        <taxon>Pseudomonadota</taxon>
        <taxon>Gammaproteobacteria</taxon>
        <taxon>Cellvibrionales</taxon>
        <taxon>Cellvibrionaceae</taxon>
        <taxon>Gilvimarinus</taxon>
    </lineage>
</organism>
<sequence length="122" mass="13656">MTKSTIPSEQRQEYRLTASEAVYLELEAEQGSDPAKIVISRSTDLSANGIQVKLDRPLPAGHIYPLCIQLHEPDVRFVLTGEVKWCRAEAGRYQVGIALFESDDTAILGWKEEIARRLGVRS</sequence>
<feature type="domain" description="PilZ" evidence="1">
    <location>
        <begin position="9"/>
        <end position="105"/>
    </location>
</feature>
<protein>
    <submittedName>
        <fullName evidence="2">PilZ domain-containing protein</fullName>
    </submittedName>
</protein>
<keyword evidence="3" id="KW-1185">Reference proteome</keyword>
<dbReference type="Gene3D" id="2.40.10.220">
    <property type="entry name" value="predicted glycosyltransferase like domains"/>
    <property type="match status" value="1"/>
</dbReference>
<comment type="caution">
    <text evidence="2">The sequence shown here is derived from an EMBL/GenBank/DDBJ whole genome shotgun (WGS) entry which is preliminary data.</text>
</comment>
<dbReference type="SUPFAM" id="SSF141371">
    <property type="entry name" value="PilZ domain-like"/>
    <property type="match status" value="1"/>
</dbReference>
<gene>
    <name evidence="2" type="ORF">SCD92_12540</name>
</gene>
<dbReference type="Proteomes" id="UP001273505">
    <property type="component" value="Unassembled WGS sequence"/>
</dbReference>
<proteinExistence type="predicted"/>
<evidence type="ECO:0000313" key="2">
    <source>
        <dbReference type="EMBL" id="MDX6850193.1"/>
    </source>
</evidence>
<reference evidence="2 3" key="1">
    <citation type="submission" date="2023-11" db="EMBL/GenBank/DDBJ databases">
        <title>Gilvimarinus fulvus sp. nov., isolated from the surface of Kelp.</title>
        <authorList>
            <person name="Sun Y.Y."/>
            <person name="Gong Y."/>
            <person name="Du Z.J."/>
        </authorList>
    </citation>
    <scope>NUCLEOTIDE SEQUENCE [LARGE SCALE GENOMIC DNA]</scope>
    <source>
        <strain evidence="2 3">SDUM040013</strain>
    </source>
</reference>
<dbReference type="RefSeq" id="WP_302723716.1">
    <property type="nucleotide sequence ID" value="NZ_JAULRU010000692.1"/>
</dbReference>
<evidence type="ECO:0000313" key="3">
    <source>
        <dbReference type="Proteomes" id="UP001273505"/>
    </source>
</evidence>
<name>A0ABU4S304_9GAMM</name>
<dbReference type="InterPro" id="IPR009875">
    <property type="entry name" value="PilZ_domain"/>
</dbReference>
<dbReference type="Pfam" id="PF07238">
    <property type="entry name" value="PilZ"/>
    <property type="match status" value="1"/>
</dbReference>
<evidence type="ECO:0000259" key="1">
    <source>
        <dbReference type="Pfam" id="PF07238"/>
    </source>
</evidence>
<dbReference type="EMBL" id="JAXAFO010000020">
    <property type="protein sequence ID" value="MDX6850193.1"/>
    <property type="molecule type" value="Genomic_DNA"/>
</dbReference>